<feature type="compositionally biased region" description="Basic and acidic residues" evidence="1">
    <location>
        <begin position="375"/>
        <end position="401"/>
    </location>
</feature>
<name>S9UPY4_9TRYP</name>
<organism evidence="2 3">
    <name type="scientific">Strigomonas culicis</name>
    <dbReference type="NCBI Taxonomy" id="28005"/>
    <lineage>
        <taxon>Eukaryota</taxon>
        <taxon>Discoba</taxon>
        <taxon>Euglenozoa</taxon>
        <taxon>Kinetoplastea</taxon>
        <taxon>Metakinetoplastina</taxon>
        <taxon>Trypanosomatida</taxon>
        <taxon>Trypanosomatidae</taxon>
        <taxon>Strigomonadinae</taxon>
        <taxon>Strigomonas</taxon>
    </lineage>
</organism>
<dbReference type="AlphaFoldDB" id="S9UPY4"/>
<proteinExistence type="predicted"/>
<feature type="region of interest" description="Disordered" evidence="1">
    <location>
        <begin position="591"/>
        <end position="623"/>
    </location>
</feature>
<evidence type="ECO:0000313" key="2">
    <source>
        <dbReference type="EMBL" id="EPY30849.1"/>
    </source>
</evidence>
<feature type="region of interest" description="Disordered" evidence="1">
    <location>
        <begin position="448"/>
        <end position="500"/>
    </location>
</feature>
<evidence type="ECO:0000256" key="1">
    <source>
        <dbReference type="SAM" id="MobiDB-lite"/>
    </source>
</evidence>
<comment type="caution">
    <text evidence="2">The sequence shown here is derived from an EMBL/GenBank/DDBJ whole genome shotgun (WGS) entry which is preliminary data.</text>
</comment>
<feature type="compositionally biased region" description="Basic and acidic residues" evidence="1">
    <location>
        <begin position="353"/>
        <end position="364"/>
    </location>
</feature>
<feature type="compositionally biased region" description="Basic and acidic residues" evidence="1">
    <location>
        <begin position="452"/>
        <end position="470"/>
    </location>
</feature>
<gene>
    <name evidence="2" type="ORF">STCU_03854</name>
</gene>
<dbReference type="OrthoDB" id="10665581at2759"/>
<accession>S9UPY4</accession>
<evidence type="ECO:0000313" key="3">
    <source>
        <dbReference type="Proteomes" id="UP000015354"/>
    </source>
</evidence>
<reference evidence="2 3" key="1">
    <citation type="journal article" date="2013" name="PLoS ONE">
        <title>Predicting the Proteins of Angomonas deanei, Strigomonas culicis and Their Respective Endosymbionts Reveals New Aspects of the Trypanosomatidae Family.</title>
        <authorList>
            <person name="Motta M.C."/>
            <person name="Martins A.C."/>
            <person name="de Souza S.S."/>
            <person name="Catta-Preta C.M."/>
            <person name="Silva R."/>
            <person name="Klein C.C."/>
            <person name="de Almeida L.G."/>
            <person name="de Lima Cunha O."/>
            <person name="Ciapina L.P."/>
            <person name="Brocchi M."/>
            <person name="Colabardini A.C."/>
            <person name="de Araujo Lima B."/>
            <person name="Machado C.R."/>
            <person name="de Almeida Soares C.M."/>
            <person name="Probst C.M."/>
            <person name="de Menezes C.B."/>
            <person name="Thompson C.E."/>
            <person name="Bartholomeu D.C."/>
            <person name="Gradia D.F."/>
            <person name="Pavoni D.P."/>
            <person name="Grisard E.C."/>
            <person name="Fantinatti-Garboggini F."/>
            <person name="Marchini F.K."/>
            <person name="Rodrigues-Luiz G.F."/>
            <person name="Wagner G."/>
            <person name="Goldman G.H."/>
            <person name="Fietto J.L."/>
            <person name="Elias M.C."/>
            <person name="Goldman M.H."/>
            <person name="Sagot M.F."/>
            <person name="Pereira M."/>
            <person name="Stoco P.H."/>
            <person name="de Mendonca-Neto R.P."/>
            <person name="Teixeira S.M."/>
            <person name="Maciel T.E."/>
            <person name="de Oliveira Mendes T.A."/>
            <person name="Urmenyi T.P."/>
            <person name="de Souza W."/>
            <person name="Schenkman S."/>
            <person name="de Vasconcelos A.T."/>
        </authorList>
    </citation>
    <scope>NUCLEOTIDE SEQUENCE [LARGE SCALE GENOMIC DNA]</scope>
</reference>
<keyword evidence="3" id="KW-1185">Reference proteome</keyword>
<feature type="compositionally biased region" description="Basic and acidic residues" evidence="1">
    <location>
        <begin position="410"/>
        <end position="428"/>
    </location>
</feature>
<dbReference type="EMBL" id="ATMH01003854">
    <property type="protein sequence ID" value="EPY30849.1"/>
    <property type="molecule type" value="Genomic_DNA"/>
</dbReference>
<feature type="region of interest" description="Disordered" evidence="1">
    <location>
        <begin position="353"/>
        <end position="428"/>
    </location>
</feature>
<sequence>MLDIKNKNKKKTFVTSTGGCVLRHVRLVVRVFLLVVAEVLQLLEVDALAQHRLYLRRRRELARADPRVGRRAAHVVLAVCDPRAAGLAHVHDLVDADEPVFRLIHLLEEAGVHHDALRPTVLMQIVQQRGPHGRRRRRVVLVESKVMTQRIVRRADIAVDAVADARHVRRLAEVAALPRPDVHVVRDVPHEPVGLLHRRRQHLADGGDVLVVPRVAVGERRAVGDAGDLVAVVPPRKHARVLRRVLPHPDVRVHVVADEDRLSAHLCLEHQVGVAHVLGALEGVADVPRVEQKNKHHGEHDQVGAGDEAERLGIRQAPLLVRCCCCCCCCCGLAGELPVGLLVHVTRRGRPEERVHRPLHEAAQHKAAQHARHRRGEEHEARHLRCEEEGGGREEHHEEPRGQLVAAQGRRGDHRADQPPDARNAEELPVHVVPHGLVLRDGVDEGVAGAGVRHEERPHARRERPEEASRREHRRGDKKCRDGDAQHVGAQPQRREAADGRLRAGAERLGHVQAPQQHQHDERGQLLQRLEGRQAHRRHARRDGGADHVEEGVGAQQRGAVGAAAPVHQRAHTGVECDHVDHKDEAAPGRDHIAIREPRQQPNGPRPLTAQRAHPQVEGQQHRCDRNTLVVKTAGHGTHEVRRHHGEEGCRDGGRRDALCRLIREQRQERGGRSRKPRRHQNAHVVEGDGVAGRVEAAVQRDGGELQPRVDGGADRPAQRVPAHLVEPVEEGRPAVLREVLRRAVVEPRVELVDEVAVLLHRRQPYRVGVVDAIKGQQQTEDEDAALEAADGGTRVTTHKVHRCVVEGGCRGGGGAILVVRSRRRRRLRLCHALPQRVAGLLHDEDGCCYRKRACRSARVCVKLLEKCVCVCVCLFRRF</sequence>
<protein>
    <submittedName>
        <fullName evidence="2">Uncharacterized protein</fullName>
    </submittedName>
</protein>
<dbReference type="Proteomes" id="UP000015354">
    <property type="component" value="Unassembled WGS sequence"/>
</dbReference>